<dbReference type="Pfam" id="PF01783">
    <property type="entry name" value="Ribosomal_L32p"/>
    <property type="match status" value="1"/>
</dbReference>
<name>A0A2M9XYM5_9LEPT</name>
<evidence type="ECO:0000313" key="6">
    <source>
        <dbReference type="EMBL" id="TGK95381.1"/>
    </source>
</evidence>
<dbReference type="EMBL" id="RQFP01000001">
    <property type="protein sequence ID" value="TGK95381.1"/>
    <property type="molecule type" value="Genomic_DNA"/>
</dbReference>
<dbReference type="Proteomes" id="UP000297891">
    <property type="component" value="Unassembled WGS sequence"/>
</dbReference>
<organism evidence="6 7">
    <name type="scientific">Leptospira brenneri</name>
    <dbReference type="NCBI Taxonomy" id="2023182"/>
    <lineage>
        <taxon>Bacteria</taxon>
        <taxon>Pseudomonadati</taxon>
        <taxon>Spirochaetota</taxon>
        <taxon>Spirochaetia</taxon>
        <taxon>Leptospirales</taxon>
        <taxon>Leptospiraceae</taxon>
        <taxon>Leptospira</taxon>
    </lineage>
</organism>
<dbReference type="AlphaFoldDB" id="A0A2M9XYM5"/>
<proteinExistence type="inferred from homology"/>
<dbReference type="SUPFAM" id="SSF57829">
    <property type="entry name" value="Zn-binding ribosomal proteins"/>
    <property type="match status" value="1"/>
</dbReference>
<dbReference type="RefSeq" id="WP_015679024.1">
    <property type="nucleotide sequence ID" value="NZ_NPDQ01000007.1"/>
</dbReference>
<keyword evidence="2 5" id="KW-0689">Ribosomal protein</keyword>
<evidence type="ECO:0000256" key="1">
    <source>
        <dbReference type="ARBA" id="ARBA00008560"/>
    </source>
</evidence>
<dbReference type="NCBIfam" id="TIGR01031">
    <property type="entry name" value="rpmF_bact"/>
    <property type="match status" value="1"/>
</dbReference>
<evidence type="ECO:0000256" key="2">
    <source>
        <dbReference type="ARBA" id="ARBA00022980"/>
    </source>
</evidence>
<dbReference type="InterPro" id="IPR044957">
    <property type="entry name" value="Ribosomal_bL32_bact"/>
</dbReference>
<gene>
    <name evidence="5 6" type="primary">rpmF</name>
    <name evidence="6" type="ORF">EHQ30_01725</name>
</gene>
<dbReference type="GO" id="GO:0006412">
    <property type="term" value="P:translation"/>
    <property type="evidence" value="ECO:0007669"/>
    <property type="project" value="UniProtKB-UniRule"/>
</dbReference>
<dbReference type="PANTHER" id="PTHR35534">
    <property type="entry name" value="50S RIBOSOMAL PROTEIN L32"/>
    <property type="match status" value="1"/>
</dbReference>
<comment type="caution">
    <text evidence="6">The sequence shown here is derived from an EMBL/GenBank/DDBJ whole genome shotgun (WGS) entry which is preliminary data.</text>
</comment>
<dbReference type="GO" id="GO:0003735">
    <property type="term" value="F:structural constituent of ribosome"/>
    <property type="evidence" value="ECO:0007669"/>
    <property type="project" value="InterPro"/>
</dbReference>
<dbReference type="InterPro" id="IPR011332">
    <property type="entry name" value="Ribosomal_zn-bd"/>
</dbReference>
<reference evidence="6" key="1">
    <citation type="journal article" date="2019" name="PLoS Negl. Trop. Dis.">
        <title>Revisiting the worldwide diversity of Leptospira species in the environment.</title>
        <authorList>
            <person name="Vincent A.T."/>
            <person name="Schiettekatte O."/>
            <person name="Bourhy P."/>
            <person name="Veyrier F.J."/>
            <person name="Picardeau M."/>
        </authorList>
    </citation>
    <scope>NUCLEOTIDE SEQUENCE [LARGE SCALE GENOMIC DNA]</scope>
    <source>
        <strain evidence="6">201800277</strain>
    </source>
</reference>
<comment type="similarity">
    <text evidence="1 5">Belongs to the bacterial ribosomal protein bL32 family.</text>
</comment>
<protein>
    <recommendedName>
        <fullName evidence="4 5">Large ribosomal subunit protein bL32</fullName>
    </recommendedName>
</protein>
<evidence type="ECO:0000256" key="4">
    <source>
        <dbReference type="ARBA" id="ARBA00035178"/>
    </source>
</evidence>
<evidence type="ECO:0000256" key="3">
    <source>
        <dbReference type="ARBA" id="ARBA00023274"/>
    </source>
</evidence>
<dbReference type="SMR" id="A0A2M9XYM5"/>
<sequence length="66" mass="7400">MAVPKRRKSKSKVRTKRAHHAIGKPNLNPCSNCGSFVLSHRVCPYCGFYKGKLVVAQKVKKTTEDN</sequence>
<dbReference type="InterPro" id="IPR002677">
    <property type="entry name" value="Ribosomal_bL32"/>
</dbReference>
<accession>A0A2M9XYM5</accession>
<keyword evidence="7" id="KW-1185">Reference proteome</keyword>
<evidence type="ECO:0000313" key="7">
    <source>
        <dbReference type="Proteomes" id="UP000297891"/>
    </source>
</evidence>
<keyword evidence="3 5" id="KW-0687">Ribonucleoprotein</keyword>
<dbReference type="GO" id="GO:0015934">
    <property type="term" value="C:large ribosomal subunit"/>
    <property type="evidence" value="ECO:0007669"/>
    <property type="project" value="InterPro"/>
</dbReference>
<dbReference type="GeneID" id="93342012"/>
<evidence type="ECO:0000256" key="5">
    <source>
        <dbReference type="HAMAP-Rule" id="MF_00340"/>
    </source>
</evidence>
<dbReference type="OrthoDB" id="9812874at2"/>
<dbReference type="PANTHER" id="PTHR35534:SF1">
    <property type="entry name" value="LARGE RIBOSOMAL SUBUNIT PROTEIN BL32"/>
    <property type="match status" value="1"/>
</dbReference>
<dbReference type="HAMAP" id="MF_00340">
    <property type="entry name" value="Ribosomal_bL32"/>
    <property type="match status" value="1"/>
</dbReference>